<dbReference type="EC" id="6.1.1.18" evidence="9"/>
<feature type="short sequence motif" description="'HIGH' region" evidence="9">
    <location>
        <begin position="39"/>
        <end position="49"/>
    </location>
</feature>
<proteinExistence type="inferred from homology"/>
<comment type="subcellular location">
    <subcellularLocation>
        <location evidence="9">Cytoplasm</location>
    </subcellularLocation>
</comment>
<feature type="binding site" evidence="9">
    <location>
        <position position="216"/>
    </location>
    <ligand>
        <name>L-glutamine</name>
        <dbReference type="ChEBI" id="CHEBI:58359"/>
    </ligand>
</feature>
<evidence type="ECO:0000256" key="7">
    <source>
        <dbReference type="ARBA" id="ARBA00023146"/>
    </source>
</evidence>
<dbReference type="GO" id="GO:0006425">
    <property type="term" value="P:glutaminyl-tRNA aminoacylation"/>
    <property type="evidence" value="ECO:0007669"/>
    <property type="project" value="UniProtKB-UniRule"/>
</dbReference>
<comment type="catalytic activity">
    <reaction evidence="8 9">
        <text>tRNA(Gln) + L-glutamine + ATP = L-glutaminyl-tRNA(Gln) + AMP + diphosphate</text>
        <dbReference type="Rhea" id="RHEA:20121"/>
        <dbReference type="Rhea" id="RHEA-COMP:9662"/>
        <dbReference type="Rhea" id="RHEA-COMP:9681"/>
        <dbReference type="ChEBI" id="CHEBI:30616"/>
        <dbReference type="ChEBI" id="CHEBI:33019"/>
        <dbReference type="ChEBI" id="CHEBI:58359"/>
        <dbReference type="ChEBI" id="CHEBI:78442"/>
        <dbReference type="ChEBI" id="CHEBI:78521"/>
        <dbReference type="ChEBI" id="CHEBI:456215"/>
        <dbReference type="EC" id="6.1.1.18"/>
    </reaction>
</comment>
<evidence type="ECO:0000259" key="13">
    <source>
        <dbReference type="Pfam" id="PF20974"/>
    </source>
</evidence>
<feature type="binding site" evidence="9">
    <location>
        <begin position="272"/>
        <end position="274"/>
    </location>
    <ligand>
        <name>ATP</name>
        <dbReference type="ChEBI" id="CHEBI:30616"/>
    </ligand>
</feature>
<dbReference type="FunFam" id="2.40.240.10:FF:000001">
    <property type="entry name" value="Glutamine--tRNA ligase"/>
    <property type="match status" value="1"/>
</dbReference>
<dbReference type="HAMAP" id="MF_00126">
    <property type="entry name" value="Gln_tRNA_synth"/>
    <property type="match status" value="1"/>
</dbReference>
<evidence type="ECO:0000256" key="9">
    <source>
        <dbReference type="HAMAP-Rule" id="MF_00126"/>
    </source>
</evidence>
<evidence type="ECO:0000256" key="3">
    <source>
        <dbReference type="ARBA" id="ARBA00022598"/>
    </source>
</evidence>
<dbReference type="PROSITE" id="PS00178">
    <property type="entry name" value="AA_TRNA_LIGASE_I"/>
    <property type="match status" value="1"/>
</dbReference>
<dbReference type="Pfam" id="PF20974">
    <property type="entry name" value="tRNA-synt_1c_C2"/>
    <property type="match status" value="1"/>
</dbReference>
<dbReference type="GO" id="GO:0006424">
    <property type="term" value="P:glutamyl-tRNA aminoacylation"/>
    <property type="evidence" value="ECO:0007669"/>
    <property type="project" value="UniProtKB-UniRule"/>
</dbReference>
<keyword evidence="6 9" id="KW-0648">Protein biosynthesis</keyword>
<evidence type="ECO:0000256" key="4">
    <source>
        <dbReference type="ARBA" id="ARBA00022741"/>
    </source>
</evidence>
<dbReference type="InterPro" id="IPR022861">
    <property type="entry name" value="Gln_tRNA_ligase_bac"/>
</dbReference>
<name>A0A9D2L2Z5_9BACT</name>
<dbReference type="SUPFAM" id="SSF50715">
    <property type="entry name" value="Ribosomal protein L25-like"/>
    <property type="match status" value="1"/>
</dbReference>
<evidence type="ECO:0000259" key="12">
    <source>
        <dbReference type="Pfam" id="PF03950"/>
    </source>
</evidence>
<protein>
    <recommendedName>
        <fullName evidence="9">Glutamine--tRNA ligase</fullName>
        <ecNumber evidence="9">6.1.1.18</ecNumber>
    </recommendedName>
    <alternativeName>
        <fullName evidence="9">Glutaminyl-tRNA synthetase</fullName>
        <shortName evidence="9">GlnRS</shortName>
    </alternativeName>
</protein>
<feature type="binding site" evidence="9">
    <location>
        <begin position="40"/>
        <end position="42"/>
    </location>
    <ligand>
        <name>ATP</name>
        <dbReference type="ChEBI" id="CHEBI:30616"/>
    </ligand>
</feature>
<feature type="domain" description="Glutamyl/glutaminyl-tRNA synthetase class Ib anti-codon binding" evidence="12">
    <location>
        <begin position="343"/>
        <end position="443"/>
    </location>
</feature>
<dbReference type="CDD" id="cd00807">
    <property type="entry name" value="GlnRS_core"/>
    <property type="match status" value="1"/>
</dbReference>
<dbReference type="PANTHER" id="PTHR43097">
    <property type="entry name" value="GLUTAMINE-TRNA LIGASE"/>
    <property type="match status" value="1"/>
</dbReference>
<dbReference type="SUPFAM" id="SSF52374">
    <property type="entry name" value="Nucleotidylyl transferase"/>
    <property type="match status" value="1"/>
</dbReference>
<comment type="subunit">
    <text evidence="9">Monomer.</text>
</comment>
<dbReference type="FunFam" id="3.40.50.620:FF:000037">
    <property type="entry name" value="Glutamine--tRNA ligase cytoplasmic"/>
    <property type="match status" value="1"/>
</dbReference>
<keyword evidence="2 9" id="KW-0963">Cytoplasm</keyword>
<dbReference type="GO" id="GO:0004819">
    <property type="term" value="F:glutamine-tRNA ligase activity"/>
    <property type="evidence" value="ECO:0007669"/>
    <property type="project" value="UniProtKB-UniRule"/>
</dbReference>
<evidence type="ECO:0000256" key="6">
    <source>
        <dbReference type="ARBA" id="ARBA00022917"/>
    </source>
</evidence>
<dbReference type="NCBIfam" id="TIGR00440">
    <property type="entry name" value="glnS"/>
    <property type="match status" value="1"/>
</dbReference>
<evidence type="ECO:0000256" key="8">
    <source>
        <dbReference type="ARBA" id="ARBA00048270"/>
    </source>
</evidence>
<organism evidence="14 15">
    <name type="scientific">Candidatus Alistipes avicola</name>
    <dbReference type="NCBI Taxonomy" id="2838432"/>
    <lineage>
        <taxon>Bacteria</taxon>
        <taxon>Pseudomonadati</taxon>
        <taxon>Bacteroidota</taxon>
        <taxon>Bacteroidia</taxon>
        <taxon>Bacteroidales</taxon>
        <taxon>Rikenellaceae</taxon>
        <taxon>Alistipes</taxon>
    </lineage>
</organism>
<dbReference type="InterPro" id="IPR000924">
    <property type="entry name" value="Glu/Gln-tRNA-synth"/>
</dbReference>
<dbReference type="Gene3D" id="3.40.50.620">
    <property type="entry name" value="HUPs"/>
    <property type="match status" value="1"/>
</dbReference>
<dbReference type="InterPro" id="IPR014729">
    <property type="entry name" value="Rossmann-like_a/b/a_fold"/>
</dbReference>
<feature type="domain" description="Glutamyl/glutaminyl-tRNA synthetase class Ib catalytic" evidence="11">
    <location>
        <begin position="33"/>
        <end position="340"/>
    </location>
</feature>
<evidence type="ECO:0000256" key="5">
    <source>
        <dbReference type="ARBA" id="ARBA00022840"/>
    </source>
</evidence>
<evidence type="ECO:0000256" key="10">
    <source>
        <dbReference type="RuleBase" id="RU363037"/>
    </source>
</evidence>
<reference evidence="14" key="2">
    <citation type="submission" date="2021-04" db="EMBL/GenBank/DDBJ databases">
        <authorList>
            <person name="Gilroy R."/>
        </authorList>
    </citation>
    <scope>NUCLEOTIDE SEQUENCE</scope>
    <source>
        <strain evidence="14">CHK169-11906</strain>
    </source>
</reference>
<dbReference type="PRINTS" id="PR00987">
    <property type="entry name" value="TRNASYNTHGLU"/>
</dbReference>
<dbReference type="NCBIfam" id="NF011291">
    <property type="entry name" value="PRK14703.1"/>
    <property type="match status" value="1"/>
</dbReference>
<dbReference type="InterPro" id="IPR049437">
    <property type="entry name" value="tRNA-synt_1c_C2"/>
</dbReference>
<dbReference type="InterPro" id="IPR020056">
    <property type="entry name" value="Rbsml_bL25/Gln-tRNA_synth_N"/>
</dbReference>
<dbReference type="GO" id="GO:0005524">
    <property type="term" value="F:ATP binding"/>
    <property type="evidence" value="ECO:0007669"/>
    <property type="project" value="UniProtKB-UniRule"/>
</dbReference>
<gene>
    <name evidence="9" type="primary">glnS</name>
    <name evidence="14" type="ORF">H9779_01320</name>
</gene>
<feature type="domain" description="tRNA synthetases class I (E and Q) anti-codon binding" evidence="13">
    <location>
        <begin position="460"/>
        <end position="535"/>
    </location>
</feature>
<feature type="binding site" evidence="9">
    <location>
        <position position="235"/>
    </location>
    <ligand>
        <name>ATP</name>
        <dbReference type="ChEBI" id="CHEBI:30616"/>
    </ligand>
</feature>
<feature type="binding site" evidence="9">
    <location>
        <begin position="264"/>
        <end position="265"/>
    </location>
    <ligand>
        <name>ATP</name>
        <dbReference type="ChEBI" id="CHEBI:30616"/>
    </ligand>
</feature>
<dbReference type="InterPro" id="IPR020059">
    <property type="entry name" value="Glu/Gln-tRNA-synth_Ib_codon-bd"/>
</dbReference>
<evidence type="ECO:0000313" key="14">
    <source>
        <dbReference type="EMBL" id="HJA98227.1"/>
    </source>
</evidence>
<feature type="binding site" evidence="9">
    <location>
        <position position="72"/>
    </location>
    <ligand>
        <name>L-glutamine</name>
        <dbReference type="ChEBI" id="CHEBI:58359"/>
    </ligand>
</feature>
<reference evidence="14" key="1">
    <citation type="journal article" date="2021" name="PeerJ">
        <title>Extensive microbial diversity within the chicken gut microbiome revealed by metagenomics and culture.</title>
        <authorList>
            <person name="Gilroy R."/>
            <person name="Ravi A."/>
            <person name="Getino M."/>
            <person name="Pursley I."/>
            <person name="Horton D.L."/>
            <person name="Alikhan N.F."/>
            <person name="Baker D."/>
            <person name="Gharbi K."/>
            <person name="Hall N."/>
            <person name="Watson M."/>
            <person name="Adriaenssens E.M."/>
            <person name="Foster-Nyarko E."/>
            <person name="Jarju S."/>
            <person name="Secka A."/>
            <person name="Antonio M."/>
            <person name="Oren A."/>
            <person name="Chaudhuri R.R."/>
            <person name="La Ragione R."/>
            <person name="Hildebrand F."/>
            <person name="Pallen M.J."/>
        </authorList>
    </citation>
    <scope>NUCLEOTIDE SEQUENCE</scope>
    <source>
        <strain evidence="14">CHK169-11906</strain>
    </source>
</reference>
<dbReference type="PANTHER" id="PTHR43097:SF5">
    <property type="entry name" value="GLUTAMATE--TRNA LIGASE"/>
    <property type="match status" value="1"/>
</dbReference>
<keyword evidence="5 9" id="KW-0067">ATP-binding</keyword>
<keyword evidence="4 9" id="KW-0547">Nucleotide-binding</keyword>
<keyword evidence="7 9" id="KW-0030">Aminoacyl-tRNA synthetase</keyword>
<comment type="caution">
    <text evidence="14">The sequence shown here is derived from an EMBL/GenBank/DDBJ whole genome shotgun (WGS) entry which is preliminary data.</text>
</comment>
<dbReference type="Gene3D" id="2.40.240.10">
    <property type="entry name" value="Ribosomal Protein L25, Chain P"/>
    <property type="match status" value="2"/>
</dbReference>
<dbReference type="FunFam" id="3.90.800.10:FF:000001">
    <property type="entry name" value="Glutamine--tRNA ligase"/>
    <property type="match status" value="1"/>
</dbReference>
<dbReference type="InterPro" id="IPR001412">
    <property type="entry name" value="aa-tRNA-synth_I_CS"/>
</dbReference>
<dbReference type="InterPro" id="IPR004514">
    <property type="entry name" value="Gln-tRNA-synth"/>
</dbReference>
<dbReference type="InterPro" id="IPR020058">
    <property type="entry name" value="Glu/Gln-tRNA-synth_Ib_cat-dom"/>
</dbReference>
<dbReference type="EMBL" id="DWYR01000005">
    <property type="protein sequence ID" value="HJA98227.1"/>
    <property type="molecule type" value="Genomic_DNA"/>
</dbReference>
<keyword evidence="3 9" id="KW-0436">Ligase</keyword>
<evidence type="ECO:0000313" key="15">
    <source>
        <dbReference type="Proteomes" id="UP000824259"/>
    </source>
</evidence>
<dbReference type="Pfam" id="PF00749">
    <property type="entry name" value="tRNA-synt_1c"/>
    <property type="match status" value="1"/>
</dbReference>
<evidence type="ECO:0000259" key="11">
    <source>
        <dbReference type="Pfam" id="PF00749"/>
    </source>
</evidence>
<dbReference type="FunFam" id="1.10.1160.10:FF:000001">
    <property type="entry name" value="Glutamine--tRNA ligase"/>
    <property type="match status" value="1"/>
</dbReference>
<evidence type="ECO:0000256" key="2">
    <source>
        <dbReference type="ARBA" id="ARBA00022490"/>
    </source>
</evidence>
<comment type="caution">
    <text evidence="9">Lacks conserved residue(s) required for the propagation of feature annotation.</text>
</comment>
<dbReference type="InterPro" id="IPR050132">
    <property type="entry name" value="Gln/Glu-tRNA_Ligase"/>
</dbReference>
<dbReference type="AlphaFoldDB" id="A0A9D2L2Z5"/>
<evidence type="ECO:0000256" key="1">
    <source>
        <dbReference type="ARBA" id="ARBA00005594"/>
    </source>
</evidence>
<dbReference type="Proteomes" id="UP000824259">
    <property type="component" value="Unassembled WGS sequence"/>
</dbReference>
<dbReference type="InterPro" id="IPR011035">
    <property type="entry name" value="Ribosomal_bL25/Gln-tRNA_synth"/>
</dbReference>
<feature type="binding site" evidence="9">
    <location>
        <begin position="46"/>
        <end position="52"/>
    </location>
    <ligand>
        <name>ATP</name>
        <dbReference type="ChEBI" id="CHEBI:30616"/>
    </ligand>
</feature>
<comment type="similarity">
    <text evidence="1 9 10">Belongs to the class-I aminoacyl-tRNA synthetase family.</text>
</comment>
<accession>A0A9D2L2Z5</accession>
<dbReference type="GO" id="GO:0005829">
    <property type="term" value="C:cytosol"/>
    <property type="evidence" value="ECO:0007669"/>
    <property type="project" value="TreeGrafter"/>
</dbReference>
<sequence>MAIETNDTTIKEKPSNFLDEIIQESIAKGETRVQTRFPPEPNGYLHIGHAKSICINFGLAQKYGGKCNLRFDDTNPVKEDVEYVDAIKRDIHWLGFDWAIERYASDYFDQLYEWAVALIKKGLAYVDDQTQEQIRETRGTVTVPGKESPWRNRSVEENLDLFERMKNGEFPDGSKVLRAKIDMAHPNMLFRDPIMYRILHAEHHRTGNKWCIYPMYDYAHGQCDSIEQITHSICTLEFDVHRPLYDWFIEQLGIYPSHQYEFARLNLTYTMMSKRRLLKLVQEGAVMGWDDPRMPTICALRRKGYTPASVRNFAEMVGVAKRDNVIDLGKLEYCVREDLNKVAERRMAVLNPLKVVITNYPEEKHELFTAINNPEDESAGTRQVPFSREIYIERDDFMEVPPKKYYRLSPGNEVRLRYSYLIKCEEVIKDAEGNVIELRCTYDPMSGNGSSSDGRRVKGVIHWVSVPDAFEAEIRLFNPLFTKEDPDDVPEGGSWEDNLNPDSMVVTRGYLEPSLKEAPIGQPFQFERVGYFCADTDSTPEHPVFNRTVTLKDSWAKINK</sequence>
<dbReference type="Pfam" id="PF03950">
    <property type="entry name" value="tRNA-synt_1c_C"/>
    <property type="match status" value="1"/>
</dbReference>